<sequence length="265" mass="26971">MDIASDTGCARLALACLDLTELGDACTEADVAALCRKAQGEVGGVAGVLPRTAAVCVWPRFVAQARAALPPGIAVAAVVNFPGGDEALEAVTAQVDTIRSGGGQEVDVVLPWRALQAGDDAACTRLLNGVRQASRGLVLKLILESGALDAAQIARASALGLAAGVDFLKTSTGKIPQGASLEAVQIMLAAMAADPRRDSLGLKPSGGIRTVADTRPYFQAVRDTLGDAALVPARFRIGASGLWNDIARVLGATAEAPAPGANPHY</sequence>
<evidence type="ECO:0000313" key="2">
    <source>
        <dbReference type="Proteomes" id="UP001364695"/>
    </source>
</evidence>
<organism evidence="1 2">
    <name type="scientific">Amphibiibacter pelophylacis</name>
    <dbReference type="NCBI Taxonomy" id="1799477"/>
    <lineage>
        <taxon>Bacteria</taxon>
        <taxon>Pseudomonadati</taxon>
        <taxon>Pseudomonadota</taxon>
        <taxon>Betaproteobacteria</taxon>
        <taxon>Burkholderiales</taxon>
        <taxon>Sphaerotilaceae</taxon>
        <taxon>Amphibiibacter</taxon>
    </lineage>
</organism>
<reference evidence="1" key="1">
    <citation type="submission" date="2023-10" db="EMBL/GenBank/DDBJ databases">
        <title>Amphibacter perezi, gen. nov., sp. nov. a novel taxa of the family Comamonadaceae, class Betaproteobacteria isolated from the skin microbiota of Pelophylax perezi from different populations.</title>
        <authorList>
            <person name="Costa S."/>
            <person name="Proenca D.N."/>
            <person name="Lopes I."/>
            <person name="Morais P.V."/>
        </authorList>
    </citation>
    <scope>NUCLEOTIDE SEQUENCE</scope>
    <source>
        <strain evidence="1">SL12-8</strain>
    </source>
</reference>
<name>A0ACC6P3H2_9BURK</name>
<proteinExistence type="predicted"/>
<keyword evidence="2" id="KW-1185">Reference proteome</keyword>
<dbReference type="EC" id="4.1.2.4" evidence="1"/>
<dbReference type="EMBL" id="JAWDIE010000014">
    <property type="protein sequence ID" value="MEJ7138750.1"/>
    <property type="molecule type" value="Genomic_DNA"/>
</dbReference>
<accession>A0ACC6P3H2</accession>
<dbReference type="Proteomes" id="UP001364695">
    <property type="component" value="Unassembled WGS sequence"/>
</dbReference>
<gene>
    <name evidence="1" type="primary">deoC</name>
    <name evidence="1" type="ORF">RV045_09985</name>
</gene>
<protein>
    <submittedName>
        <fullName evidence="1">Deoxyribose-phosphate aldolase</fullName>
        <ecNumber evidence="1">4.1.2.4</ecNumber>
    </submittedName>
</protein>
<keyword evidence="1" id="KW-0456">Lyase</keyword>
<evidence type="ECO:0000313" key="1">
    <source>
        <dbReference type="EMBL" id="MEJ7138750.1"/>
    </source>
</evidence>
<comment type="caution">
    <text evidence="1">The sequence shown here is derived from an EMBL/GenBank/DDBJ whole genome shotgun (WGS) entry which is preliminary data.</text>
</comment>